<organism evidence="1 2">
    <name type="scientific">Cupriavidus taiwanensis</name>
    <dbReference type="NCBI Taxonomy" id="164546"/>
    <lineage>
        <taxon>Bacteria</taxon>
        <taxon>Pseudomonadati</taxon>
        <taxon>Pseudomonadota</taxon>
        <taxon>Betaproteobacteria</taxon>
        <taxon>Burkholderiales</taxon>
        <taxon>Burkholderiaceae</taxon>
        <taxon>Cupriavidus</taxon>
    </lineage>
</organism>
<evidence type="ECO:0000313" key="1">
    <source>
        <dbReference type="EMBL" id="SPK77498.1"/>
    </source>
</evidence>
<gene>
    <name evidence="1" type="ORF">CT19425_P30347</name>
</gene>
<dbReference type="EMBL" id="LT991978">
    <property type="protein sequence ID" value="SPK77498.1"/>
    <property type="molecule type" value="Genomic_DNA"/>
</dbReference>
<sequence>MGKASVQQESCHGYSVSRVWRCGPRDRCRIVRRALLYRHRSR</sequence>
<protein>
    <submittedName>
        <fullName evidence="1">Uncharacterized protein</fullName>
    </submittedName>
</protein>
<proteinExistence type="predicted"/>
<dbReference type="Proteomes" id="UP000255505">
    <property type="component" value="Plasmid III"/>
</dbReference>
<evidence type="ECO:0000313" key="2">
    <source>
        <dbReference type="Proteomes" id="UP000255505"/>
    </source>
</evidence>
<dbReference type="AlphaFoldDB" id="A0A375ITH9"/>
<geneLocation type="plasmid" evidence="1">
    <name>III</name>
</geneLocation>
<reference evidence="1 2" key="1">
    <citation type="submission" date="2018-01" db="EMBL/GenBank/DDBJ databases">
        <authorList>
            <person name="Gaut B.S."/>
            <person name="Morton B.R."/>
            <person name="Clegg M.T."/>
            <person name="Duvall M.R."/>
        </authorList>
    </citation>
    <scope>NUCLEOTIDE SEQUENCE [LARGE SCALE GENOMIC DNA]</scope>
    <source>
        <strain evidence="1">Cupriavidus taiwanensis LMG 19425</strain>
        <plasmid evidence="2">Plasmid iii</plasmid>
    </source>
</reference>
<name>A0A375ITH9_9BURK</name>
<keyword evidence="1" id="KW-0614">Plasmid</keyword>
<accession>A0A375ITH9</accession>